<dbReference type="OrthoDB" id="570299at2"/>
<dbReference type="Pfam" id="PF03695">
    <property type="entry name" value="UPF0149"/>
    <property type="match status" value="1"/>
</dbReference>
<organism evidence="1 2">
    <name type="scientific">Photobacterium lipolyticum</name>
    <dbReference type="NCBI Taxonomy" id="266810"/>
    <lineage>
        <taxon>Bacteria</taxon>
        <taxon>Pseudomonadati</taxon>
        <taxon>Pseudomonadota</taxon>
        <taxon>Gammaproteobacteria</taxon>
        <taxon>Vibrionales</taxon>
        <taxon>Vibrionaceae</taxon>
        <taxon>Photobacterium</taxon>
    </lineage>
</organism>
<gene>
    <name evidence="1" type="ORF">C9I89_01465</name>
</gene>
<protein>
    <submittedName>
        <fullName evidence="1">YecA family protein</fullName>
    </submittedName>
</protein>
<dbReference type="EMBL" id="PYMC01000001">
    <property type="protein sequence ID" value="PSW07412.1"/>
    <property type="molecule type" value="Genomic_DNA"/>
</dbReference>
<dbReference type="Proteomes" id="UP000240904">
    <property type="component" value="Unassembled WGS sequence"/>
</dbReference>
<name>A0A2T3N4N0_9GAMM</name>
<dbReference type="NCBIfam" id="TIGR02292">
    <property type="entry name" value="ygfB_yecA"/>
    <property type="match status" value="1"/>
</dbReference>
<reference evidence="1 2" key="1">
    <citation type="submission" date="2018-03" db="EMBL/GenBank/DDBJ databases">
        <title>Whole genome sequencing of Histamine producing bacteria.</title>
        <authorList>
            <person name="Butler K."/>
        </authorList>
    </citation>
    <scope>NUCLEOTIDE SEQUENCE [LARGE SCALE GENOMIC DNA]</scope>
    <source>
        <strain evidence="1 2">DSM 16190</strain>
    </source>
</reference>
<dbReference type="RefSeq" id="WP_107281564.1">
    <property type="nucleotide sequence ID" value="NZ_PYMC01000001.1"/>
</dbReference>
<comment type="caution">
    <text evidence="1">The sequence shown here is derived from an EMBL/GenBank/DDBJ whole genome shotgun (WGS) entry which is preliminary data.</text>
</comment>
<sequence>MSSQPSSQLSALLQDPELADQLLSEAQTRGFVTAMAAAPHLLDPSEWLAFLWGGDEISPFASHEDLEAYANAIINIWNESREALLSGSWQWPETCSLDDKELVSEDTRDFAEGMLQGWQLTRDDWETIMPEDSEDNALLGGVLLSISLLYDPENAMMVLAEEGADGLAQFEEIFNSVPTMLCGLTLRAQGLVTLH</sequence>
<dbReference type="SUPFAM" id="SSF101327">
    <property type="entry name" value="YgfB-like"/>
    <property type="match status" value="1"/>
</dbReference>
<dbReference type="AlphaFoldDB" id="A0A2T3N4N0"/>
<evidence type="ECO:0000313" key="1">
    <source>
        <dbReference type="EMBL" id="PSW07412.1"/>
    </source>
</evidence>
<dbReference type="InterPro" id="IPR011978">
    <property type="entry name" value="YgfB-like"/>
</dbReference>
<dbReference type="InterPro" id="IPR036255">
    <property type="entry name" value="YgfB-like_sf"/>
</dbReference>
<accession>A0A2T3N4N0</accession>
<evidence type="ECO:0000313" key="2">
    <source>
        <dbReference type="Proteomes" id="UP000240904"/>
    </source>
</evidence>
<proteinExistence type="predicted"/>
<keyword evidence="2" id="KW-1185">Reference proteome</keyword>